<feature type="domain" description="MobA/VirD2-like nuclease" evidence="2">
    <location>
        <begin position="84"/>
        <end position="202"/>
    </location>
</feature>
<organism evidence="4 5">
    <name type="scientific">Erwinia tracheiphila</name>
    <dbReference type="NCBI Taxonomy" id="65700"/>
    <lineage>
        <taxon>Bacteria</taxon>
        <taxon>Pseudomonadati</taxon>
        <taxon>Pseudomonadota</taxon>
        <taxon>Gammaproteobacteria</taxon>
        <taxon>Enterobacterales</taxon>
        <taxon>Erwiniaceae</taxon>
        <taxon>Erwinia</taxon>
    </lineage>
</organism>
<sequence length="643" mass="72702">MLAVVAERRRDGKSSFVQLVSYTILRDDVEMSETLSPERPFVRKSRSEDKIFNDLVGYATRNALPDSQDVIATFPDGRQQVRCDKVICETNCFSLATASTEMDMVAVQNTRCNDPVYHAILSWPESERPTPDQIFDSARHCLKRLGMEGHQYVFAIHDDTDNLHCHLTVNRINPVSYKAASLYNDRFTLDRSCRELELRNGWKHDNGPYMVNDSGAIVRRQKFYKSAPAAARQLEHFGDKESLFSYAVDNCREKIDALFLGGSYDWDGVHDILIAAGIELRQKGEGLAIYDVADDEQAPIKASDLHPELTLNCQQELIGAFTRASVVREVNREGKDVMLSAVDIESQYDNRLHRRDKGARTERRNARAEARQDLIARYKAYKTSFVRPGISADAARTRFRELAAGYRIRKNNVRMTERDPLLRKLMFRALEVEKMKDMAALRLQIRDERKAMKEKPCSRPLSYRAWVEVQATGNDAAAISQLRGWAYREKRKNRTAAISDNIILHSVADDIRPSQIRGYDTTVNRDGAVVYSSGGKPVLLDRGLYIEVADAPAEKGKNLAMALHITGEKSGETVEVRGDKAFVQGTIQYIPHFNASSGKTVPLTHPLQRQQAGYTGMNRQEPDTTIGKNTMQPQSSPKPDRQP</sequence>
<evidence type="ECO:0000259" key="3">
    <source>
        <dbReference type="Pfam" id="PF22863"/>
    </source>
</evidence>
<dbReference type="InterPro" id="IPR054462">
    <property type="entry name" value="TraI_M"/>
</dbReference>
<dbReference type="AlphaFoldDB" id="A0A345CZT8"/>
<evidence type="ECO:0000259" key="2">
    <source>
        <dbReference type="Pfam" id="PF03432"/>
    </source>
</evidence>
<dbReference type="Proteomes" id="UP000264980">
    <property type="component" value="Plasmid unnamed1"/>
</dbReference>
<reference evidence="5" key="1">
    <citation type="submission" date="2016-01" db="EMBL/GenBank/DDBJ databases">
        <authorList>
            <person name="Shapiro L."/>
        </authorList>
    </citation>
    <scope>NUCLEOTIDE SEQUENCE [LARGE SCALE GENOMIC DNA]</scope>
    <source>
        <strain evidence="5">MDcuke</strain>
        <plasmid evidence="5">unnamed1</plasmid>
    </source>
</reference>
<accession>A0A345CZT8</accession>
<evidence type="ECO:0000256" key="1">
    <source>
        <dbReference type="SAM" id="MobiDB-lite"/>
    </source>
</evidence>
<proteinExistence type="predicted"/>
<name>A0A345CZT8_9GAMM</name>
<dbReference type="NCBIfam" id="NF041893">
    <property type="entry name" value="TraI_MobP_relax"/>
    <property type="match status" value="1"/>
</dbReference>
<evidence type="ECO:0000313" key="5">
    <source>
        <dbReference type="Proteomes" id="UP000264980"/>
    </source>
</evidence>
<dbReference type="InterPro" id="IPR049751">
    <property type="entry name" value="TraI/MobA_relaxases"/>
</dbReference>
<dbReference type="Pfam" id="PF22863">
    <property type="entry name" value="TraI_middle"/>
    <property type="match status" value="1"/>
</dbReference>
<evidence type="ECO:0008006" key="6">
    <source>
        <dbReference type="Google" id="ProtNLM"/>
    </source>
</evidence>
<evidence type="ECO:0000313" key="4">
    <source>
        <dbReference type="EMBL" id="AXF78955.1"/>
    </source>
</evidence>
<dbReference type="EMBL" id="CP013971">
    <property type="protein sequence ID" value="AXF78955.1"/>
    <property type="molecule type" value="Genomic_DNA"/>
</dbReference>
<dbReference type="RefSeq" id="WP_233480955.1">
    <property type="nucleotide sequence ID" value="NZ_CP013971.1"/>
</dbReference>
<feature type="compositionally biased region" description="Polar residues" evidence="1">
    <location>
        <begin position="626"/>
        <end position="637"/>
    </location>
</feature>
<feature type="region of interest" description="Disordered" evidence="1">
    <location>
        <begin position="610"/>
        <end position="643"/>
    </location>
</feature>
<dbReference type="InterPro" id="IPR005094">
    <property type="entry name" value="Endonuclease_MobA/VirD2"/>
</dbReference>
<geneLocation type="plasmid" evidence="4 5">
    <name>unnamed1</name>
</geneLocation>
<keyword evidence="4" id="KW-0614">Plasmid</keyword>
<protein>
    <recommendedName>
        <fullName evidence="6">Mobilization protein MobA</fullName>
    </recommendedName>
</protein>
<gene>
    <name evidence="4" type="ORF">AV903_26180</name>
</gene>
<feature type="domain" description="TraI-like middle" evidence="3">
    <location>
        <begin position="231"/>
        <end position="323"/>
    </location>
</feature>
<dbReference type="Pfam" id="PF03432">
    <property type="entry name" value="Relaxase"/>
    <property type="match status" value="1"/>
</dbReference>